<gene>
    <name evidence="8" type="ORF">LSAA_4590</name>
</gene>
<dbReference type="AlphaFoldDB" id="A0A7R8CN87"/>
<comment type="catalytic activity">
    <reaction evidence="4">
        <text>a 5'-end (N(7)-methyl 5'-triphosphoguanosine)-ribonucleoside in snoRNA + S-adenosyl-L-methionine = a 5'-end (N(2),N(7)-dimethyl 5'-triphosphoguanosine)-ribonucleoside in snoRNA + S-adenosyl-L-homocysteine + H(+)</text>
        <dbReference type="Rhea" id="RHEA:78475"/>
        <dbReference type="Rhea" id="RHEA-COMP:19086"/>
        <dbReference type="Rhea" id="RHEA-COMP:19088"/>
        <dbReference type="ChEBI" id="CHEBI:15378"/>
        <dbReference type="ChEBI" id="CHEBI:57856"/>
        <dbReference type="ChEBI" id="CHEBI:59789"/>
        <dbReference type="ChEBI" id="CHEBI:156461"/>
        <dbReference type="ChEBI" id="CHEBI:172880"/>
    </reaction>
    <physiologicalReaction direction="left-to-right" evidence="4">
        <dbReference type="Rhea" id="RHEA:78476"/>
    </physiologicalReaction>
</comment>
<comment type="similarity">
    <text evidence="2">Belongs to the methyltransferase superfamily. Trimethylguanosine synthase family.</text>
</comment>
<evidence type="ECO:0000256" key="2">
    <source>
        <dbReference type="ARBA" id="ARBA00025783"/>
    </source>
</evidence>
<dbReference type="EMBL" id="HG994593">
    <property type="protein sequence ID" value="CAF2839856.1"/>
    <property type="molecule type" value="Genomic_DNA"/>
</dbReference>
<comment type="catalytic activity">
    <reaction evidence="3">
        <text>a 5'-end (N(2),N(7)-dimethyl 5'-triphosphoguanosine)-ribonucleoside in snoRNA + S-adenosyl-L-methionine = a 5'-end (N(2),N(2),N(7)-trimethyl 5'-triphosphoguanosine)-ribonucleoside in snoRNA + S-adenosyl-L-homocysteine + H(+)</text>
        <dbReference type="Rhea" id="RHEA:78507"/>
        <dbReference type="Rhea" id="RHEA-COMP:19088"/>
        <dbReference type="Rhea" id="RHEA-COMP:19090"/>
        <dbReference type="ChEBI" id="CHEBI:15378"/>
        <dbReference type="ChEBI" id="CHEBI:57856"/>
        <dbReference type="ChEBI" id="CHEBI:59789"/>
        <dbReference type="ChEBI" id="CHEBI:167623"/>
        <dbReference type="ChEBI" id="CHEBI:172880"/>
    </reaction>
    <physiologicalReaction direction="left-to-right" evidence="3">
        <dbReference type="Rhea" id="RHEA:78508"/>
    </physiologicalReaction>
</comment>
<dbReference type="GO" id="GO:0005634">
    <property type="term" value="C:nucleus"/>
    <property type="evidence" value="ECO:0007669"/>
    <property type="project" value="TreeGrafter"/>
</dbReference>
<evidence type="ECO:0000256" key="3">
    <source>
        <dbReference type="ARBA" id="ARBA00047418"/>
    </source>
</evidence>
<dbReference type="PANTHER" id="PTHR14741:SF32">
    <property type="entry name" value="TRIMETHYLGUANOSINE SYNTHASE"/>
    <property type="match status" value="1"/>
</dbReference>
<organism evidence="8 9">
    <name type="scientific">Lepeophtheirus salmonis</name>
    <name type="common">Salmon louse</name>
    <name type="synonym">Caligus salmonis</name>
    <dbReference type="NCBI Taxonomy" id="72036"/>
    <lineage>
        <taxon>Eukaryota</taxon>
        <taxon>Metazoa</taxon>
        <taxon>Ecdysozoa</taxon>
        <taxon>Arthropoda</taxon>
        <taxon>Crustacea</taxon>
        <taxon>Multicrustacea</taxon>
        <taxon>Hexanauplia</taxon>
        <taxon>Copepoda</taxon>
        <taxon>Siphonostomatoida</taxon>
        <taxon>Caligidae</taxon>
        <taxon>Lepeophtheirus</taxon>
    </lineage>
</organism>
<proteinExistence type="inferred from homology"/>
<dbReference type="Proteomes" id="UP000675881">
    <property type="component" value="Chromosome 14"/>
</dbReference>
<keyword evidence="8" id="KW-0489">Methyltransferase</keyword>
<keyword evidence="8" id="KW-0808">Transferase</keyword>
<evidence type="ECO:0000256" key="6">
    <source>
        <dbReference type="ARBA" id="ARBA00049075"/>
    </source>
</evidence>
<accession>A0A7R8CN87</accession>
<protein>
    <recommendedName>
        <fullName evidence="1">Trimethylguanosine synthase</fullName>
    </recommendedName>
    <alternativeName>
        <fullName evidence="7">Cap-specific guanine-N(2) methyltransferase</fullName>
    </alternativeName>
</protein>
<name>A0A7R8CN87_LEPSM</name>
<dbReference type="InterPro" id="IPR019012">
    <property type="entry name" value="RNA_cap_Gua-N2-MeTrfase"/>
</dbReference>
<dbReference type="CDD" id="cd02440">
    <property type="entry name" value="AdoMet_MTases"/>
    <property type="match status" value="1"/>
</dbReference>
<dbReference type="GO" id="GO:0071164">
    <property type="term" value="F:RNA cap trimethylguanosine synthase activity"/>
    <property type="evidence" value="ECO:0007669"/>
    <property type="project" value="TreeGrafter"/>
</dbReference>
<dbReference type="OrthoDB" id="194443at2759"/>
<evidence type="ECO:0000256" key="5">
    <source>
        <dbReference type="ARBA" id="ARBA00048763"/>
    </source>
</evidence>
<evidence type="ECO:0000256" key="7">
    <source>
        <dbReference type="ARBA" id="ARBA00049790"/>
    </source>
</evidence>
<dbReference type="PANTHER" id="PTHR14741">
    <property type="entry name" value="S-ADENOSYLMETHIONINE-DEPENDENT METHYLTRANSFERASE RELATED"/>
    <property type="match status" value="1"/>
</dbReference>
<evidence type="ECO:0000256" key="4">
    <source>
        <dbReference type="ARBA" id="ARBA00048740"/>
    </source>
</evidence>
<dbReference type="Pfam" id="PF09445">
    <property type="entry name" value="Methyltransf_15"/>
    <property type="match status" value="1"/>
</dbReference>
<sequence>MLLQKSLKLHIHANKRTVLEPAGVSSSEDYFTAEEEPPSRQQSPHNTSNKKKKIIKRLTFLNTGINAIDYSPNMIWEFAWIMNPWFSVTPEKIAKHIAERCRSDVIVDAFCGVGGNAIQFALTCNHVIAIDIDPKKNRICSS</sequence>
<reference evidence="8" key="1">
    <citation type="submission" date="2021-02" db="EMBL/GenBank/DDBJ databases">
        <authorList>
            <person name="Bekaert M."/>
        </authorList>
    </citation>
    <scope>NUCLEOTIDE SEQUENCE</scope>
    <source>
        <strain evidence="8">IoA-00</strain>
    </source>
</reference>
<dbReference type="Gene3D" id="3.40.50.150">
    <property type="entry name" value="Vaccinia Virus protein VP39"/>
    <property type="match status" value="1"/>
</dbReference>
<comment type="catalytic activity">
    <reaction evidence="5">
        <text>a 5'-end (N(2),N(7)-dimethyl 5'-triphosphoguanosine)-ribonucleoside in snRNA + S-adenosyl-L-methionine = a 5'-end (N(2),N(2),N(7)-trimethyl 5'-triphosphoguanosine)-ribonucleoside in snRNA + S-adenosyl-L-homocysteine + H(+)</text>
        <dbReference type="Rhea" id="RHEA:78479"/>
        <dbReference type="Rhea" id="RHEA-COMP:19087"/>
        <dbReference type="Rhea" id="RHEA-COMP:19089"/>
        <dbReference type="ChEBI" id="CHEBI:15378"/>
        <dbReference type="ChEBI" id="CHEBI:57856"/>
        <dbReference type="ChEBI" id="CHEBI:59789"/>
        <dbReference type="ChEBI" id="CHEBI:167623"/>
        <dbReference type="ChEBI" id="CHEBI:172880"/>
    </reaction>
    <physiologicalReaction direction="left-to-right" evidence="5">
        <dbReference type="Rhea" id="RHEA:78480"/>
    </physiologicalReaction>
</comment>
<evidence type="ECO:0000313" key="9">
    <source>
        <dbReference type="Proteomes" id="UP000675881"/>
    </source>
</evidence>
<dbReference type="InterPro" id="IPR029063">
    <property type="entry name" value="SAM-dependent_MTases_sf"/>
</dbReference>
<keyword evidence="9" id="KW-1185">Reference proteome</keyword>
<dbReference type="SUPFAM" id="SSF53335">
    <property type="entry name" value="S-adenosyl-L-methionine-dependent methyltransferases"/>
    <property type="match status" value="1"/>
</dbReference>
<evidence type="ECO:0000256" key="1">
    <source>
        <dbReference type="ARBA" id="ARBA00018517"/>
    </source>
</evidence>
<comment type="catalytic activity">
    <reaction evidence="6">
        <text>a 5'-end (N(7)-methyl 5'-triphosphoguanosine)-ribonucleoside in snRNA + S-adenosyl-L-methionine = a 5'-end (N(2),N(7)-dimethyl 5'-triphosphoguanosine)-ribonucleoside in snRNA + S-adenosyl-L-homocysteine + H(+)</text>
        <dbReference type="Rhea" id="RHEA:78471"/>
        <dbReference type="Rhea" id="RHEA-COMP:19085"/>
        <dbReference type="Rhea" id="RHEA-COMP:19087"/>
        <dbReference type="ChEBI" id="CHEBI:15378"/>
        <dbReference type="ChEBI" id="CHEBI:57856"/>
        <dbReference type="ChEBI" id="CHEBI:59789"/>
        <dbReference type="ChEBI" id="CHEBI:156461"/>
        <dbReference type="ChEBI" id="CHEBI:172880"/>
    </reaction>
    <physiologicalReaction direction="left-to-right" evidence="6">
        <dbReference type="Rhea" id="RHEA:78472"/>
    </physiologicalReaction>
</comment>
<evidence type="ECO:0000313" key="8">
    <source>
        <dbReference type="EMBL" id="CAF2839856.1"/>
    </source>
</evidence>